<sequence>MPPPSVPPPPFVPAVQAAGSARRRRLPPRRPGWTWRAAAPLLLLLPAILLTALVPAAALPTQAGATDGPAAGVAPAAGLAWFVPASPVGGHAAGSLRLPRDILGGYALPNCPFADSNILIWPGYPAANGTDAGGDDGDGSNDDDGGTGLDLDLDFDLDLDLDLGRGRPTLTRVPARPTASPSPTSSPPAPPRRTTQPWRLPHPTVFFTAAVGALTTLTLAVGLLYATSSRHVLHQRIRDAALSFEPFALALLLFALGFAIDALRYAMDLPGSYPFALQQHSHGLSTTTTTTTAAAAAGAPAASTWAAWTAWTTWSTWLMLLASTSASARPEVGRPSSVDPALMDNGLLVASAFLRLVAHAALVSGLVQQLQRRSAEGTWNILSASASSASSSNGDGPRTPAPASDADGADDANDADAVGTPGSLASSISTPVAGFHDASDAAVDATAVSPALTAAPSGQGLSPRLAVKPAASQTIAVTPLRPHTDALPARLPVPQFNSATDNTLSATLSAPPSLRDVDPPRWSLDGRVLTPIDTAATSGAWRSTDSDDGPAGRHGSAVTCNEATSPAHTMTATSSSLLPPAQPSLTLVAERSADGADALAAVTGDVLGDALCSPDGLGRGALAADLTDPRRGTRLPHRHGDDFQSVEEMGLVTPDDADADAPEEAAARGGRSRPLALSALSVPTVPSPRGSEPDETLRLLLPPARHPGPALPQSTARRATRPTPPPPTQQRRRVAAAVRVAVARRYQACRDGSGALARLAVAHVLGWSWHVWAILLVARITLFVLLIQLGTRGVAVAAGLAADLTTGADGPLPMPMPVGSGPGAVVFPMHGTALTALLHGVAGVLSVALLFFLGAAVWFSADDDHTMPARLGGLSFSGFPSRCSPPRHAASGRPPRTAGDGGDHGDGAGDGAAAHGARRLDRATSVNDVLPPPSLGPDKTSRRLIVLAVLGLAWWCVEPSLQSLVLRGLVARWVAWTASDGGAPPTAAALRAHICAVPPWWWWQAPEPSPSHGAAWRDGIPLVPVPPDPCPLLPPQPPAWPARYGWASYIDVGQWLGLVGAVCLVVFSHREFTRIRETWLHTMIHRIQLTFRFWPGAL</sequence>
<evidence type="ECO:0000313" key="3">
    <source>
        <dbReference type="EMBL" id="RKP01182.1"/>
    </source>
</evidence>
<organism evidence="3 4">
    <name type="scientific">Caulochytrium protostelioides</name>
    <dbReference type="NCBI Taxonomy" id="1555241"/>
    <lineage>
        <taxon>Eukaryota</taxon>
        <taxon>Fungi</taxon>
        <taxon>Fungi incertae sedis</taxon>
        <taxon>Chytridiomycota</taxon>
        <taxon>Chytridiomycota incertae sedis</taxon>
        <taxon>Chytridiomycetes</taxon>
        <taxon>Caulochytriales</taxon>
        <taxon>Caulochytriaceae</taxon>
        <taxon>Caulochytrium</taxon>
    </lineage>
</organism>
<keyword evidence="2" id="KW-1133">Transmembrane helix</keyword>
<keyword evidence="4" id="KW-1185">Reference proteome</keyword>
<reference evidence="4" key="1">
    <citation type="journal article" date="2018" name="Nat. Microbiol.">
        <title>Leveraging single-cell genomics to expand the fungal tree of life.</title>
        <authorList>
            <person name="Ahrendt S.R."/>
            <person name="Quandt C.A."/>
            <person name="Ciobanu D."/>
            <person name="Clum A."/>
            <person name="Salamov A."/>
            <person name="Andreopoulos B."/>
            <person name="Cheng J.F."/>
            <person name="Woyke T."/>
            <person name="Pelin A."/>
            <person name="Henrissat B."/>
            <person name="Reynolds N.K."/>
            <person name="Benny G.L."/>
            <person name="Smith M.E."/>
            <person name="James T.Y."/>
            <person name="Grigoriev I.V."/>
        </authorList>
    </citation>
    <scope>NUCLEOTIDE SEQUENCE [LARGE SCALE GENOMIC DNA]</scope>
    <source>
        <strain evidence="4">ATCC 52028</strain>
    </source>
</reference>
<name>A0A4P9X7I9_9FUNG</name>
<feature type="region of interest" description="Disordered" evidence="1">
    <location>
        <begin position="166"/>
        <end position="198"/>
    </location>
</feature>
<feature type="transmembrane region" description="Helical" evidence="2">
    <location>
        <begin position="33"/>
        <end position="54"/>
    </location>
</feature>
<evidence type="ECO:0000256" key="2">
    <source>
        <dbReference type="SAM" id="Phobius"/>
    </source>
</evidence>
<dbReference type="Proteomes" id="UP000274922">
    <property type="component" value="Unassembled WGS sequence"/>
</dbReference>
<proteinExistence type="predicted"/>
<protein>
    <submittedName>
        <fullName evidence="3">Uncharacterized protein</fullName>
    </submittedName>
</protein>
<feature type="transmembrane region" description="Helical" evidence="2">
    <location>
        <begin position="767"/>
        <end position="787"/>
    </location>
</feature>
<dbReference type="EMBL" id="ML014182">
    <property type="protein sequence ID" value="RKP01182.1"/>
    <property type="molecule type" value="Genomic_DNA"/>
</dbReference>
<feature type="region of interest" description="Disordered" evidence="1">
    <location>
        <begin position="386"/>
        <end position="423"/>
    </location>
</feature>
<feature type="region of interest" description="Disordered" evidence="1">
    <location>
        <begin position="884"/>
        <end position="917"/>
    </location>
</feature>
<feature type="transmembrane region" description="Helical" evidence="2">
    <location>
        <begin position="836"/>
        <end position="861"/>
    </location>
</feature>
<keyword evidence="2" id="KW-0472">Membrane</keyword>
<feature type="transmembrane region" description="Helical" evidence="2">
    <location>
        <begin position="247"/>
        <end position="267"/>
    </location>
</feature>
<feature type="region of interest" description="Disordered" evidence="1">
    <location>
        <begin position="505"/>
        <end position="559"/>
    </location>
</feature>
<feature type="transmembrane region" description="Helical" evidence="2">
    <location>
        <begin position="205"/>
        <end position="226"/>
    </location>
</feature>
<dbReference type="OrthoDB" id="2162024at2759"/>
<accession>A0A4P9X7I9</accession>
<keyword evidence="2" id="KW-0812">Transmembrane</keyword>
<evidence type="ECO:0000313" key="4">
    <source>
        <dbReference type="Proteomes" id="UP000274922"/>
    </source>
</evidence>
<evidence type="ECO:0000256" key="1">
    <source>
        <dbReference type="SAM" id="MobiDB-lite"/>
    </source>
</evidence>
<dbReference type="AlphaFoldDB" id="A0A4P9X7I9"/>
<feature type="compositionally biased region" description="Low complexity" evidence="1">
    <location>
        <begin position="174"/>
        <end position="183"/>
    </location>
</feature>
<gene>
    <name evidence="3" type="ORF">CXG81DRAFT_26150</name>
</gene>
<feature type="region of interest" description="Disordered" evidence="1">
    <location>
        <begin position="654"/>
        <end position="733"/>
    </location>
</feature>